<protein>
    <submittedName>
        <fullName evidence="2">Uncharacterized protein</fullName>
    </submittedName>
</protein>
<evidence type="ECO:0000256" key="1">
    <source>
        <dbReference type="SAM" id="MobiDB-lite"/>
    </source>
</evidence>
<dbReference type="OrthoDB" id="1060058at2759"/>
<evidence type="ECO:0000313" key="2">
    <source>
        <dbReference type="EMBL" id="RYQ99808.1"/>
    </source>
</evidence>
<dbReference type="STRING" id="3818.A0A444YD21"/>
<evidence type="ECO:0000313" key="3">
    <source>
        <dbReference type="Proteomes" id="UP000289738"/>
    </source>
</evidence>
<reference evidence="2 3" key="1">
    <citation type="submission" date="2019-01" db="EMBL/GenBank/DDBJ databases">
        <title>Sequencing of cultivated peanut Arachis hypogaea provides insights into genome evolution and oil improvement.</title>
        <authorList>
            <person name="Chen X."/>
        </authorList>
    </citation>
    <scope>NUCLEOTIDE SEQUENCE [LARGE SCALE GENOMIC DNA]</scope>
    <source>
        <strain evidence="3">cv. Fuhuasheng</strain>
        <tissue evidence="2">Leaves</tissue>
    </source>
</reference>
<feature type="region of interest" description="Disordered" evidence="1">
    <location>
        <begin position="43"/>
        <end position="64"/>
    </location>
</feature>
<keyword evidence="3" id="KW-1185">Reference proteome</keyword>
<sequence>MAKASEEADLWLHHNTTTPDLALTEFGFPSEFPYEFDSFGLEPLSSPPVESVAGSTETESSDEEDFFAGLTRRLSQATVHETRNQQLSSVPISNSDKAEREKTTRVLAGSPQSILSGIGSWSGRSAGSGDGSPEGGCSRVSSPFSAANDAWEVISAAAGQVARLKMHAGSSTATAAASKLDFQTRGVLGGLPHSTASFGNPNLSQIYNHAPQVPYQTVMQEHLFKQQCSSVLGRQGNNNKPISWSSQQLRGGVKCVRVLPQSSAWHNLHQVKNHQNQQHMARAGSGSRPVFQSGSGAGGIKRGCAGTGVFLPRQYGAPPPETRKKTSCAPVVVPAKVMHALNFNNNDLNVNAATTTSTQQQRFTRAFSDYDALLARRNALLIQQQRLAAALRREETATYEAALPQEWTY</sequence>
<gene>
    <name evidence="2" type="ORF">Ahy_B07g087821</name>
</gene>
<proteinExistence type="predicted"/>
<organism evidence="2 3">
    <name type="scientific">Arachis hypogaea</name>
    <name type="common">Peanut</name>
    <dbReference type="NCBI Taxonomy" id="3818"/>
    <lineage>
        <taxon>Eukaryota</taxon>
        <taxon>Viridiplantae</taxon>
        <taxon>Streptophyta</taxon>
        <taxon>Embryophyta</taxon>
        <taxon>Tracheophyta</taxon>
        <taxon>Spermatophyta</taxon>
        <taxon>Magnoliopsida</taxon>
        <taxon>eudicotyledons</taxon>
        <taxon>Gunneridae</taxon>
        <taxon>Pentapetalae</taxon>
        <taxon>rosids</taxon>
        <taxon>fabids</taxon>
        <taxon>Fabales</taxon>
        <taxon>Fabaceae</taxon>
        <taxon>Papilionoideae</taxon>
        <taxon>50 kb inversion clade</taxon>
        <taxon>dalbergioids sensu lato</taxon>
        <taxon>Dalbergieae</taxon>
        <taxon>Pterocarpus clade</taxon>
        <taxon>Arachis</taxon>
    </lineage>
</organism>
<dbReference type="Proteomes" id="UP000289738">
    <property type="component" value="Chromosome B07"/>
</dbReference>
<dbReference type="EMBL" id="SDMP01000017">
    <property type="protein sequence ID" value="RYQ99808.1"/>
    <property type="molecule type" value="Genomic_DNA"/>
</dbReference>
<feature type="compositionally biased region" description="Polar residues" evidence="1">
    <location>
        <begin position="80"/>
        <end position="95"/>
    </location>
</feature>
<dbReference type="PANTHER" id="PTHR33356">
    <property type="entry name" value="TIP41-LIKE PROTEIN"/>
    <property type="match status" value="1"/>
</dbReference>
<dbReference type="Gramene" id="arahy.Tifrunner.gnm2.ann2.Ah17g114400.1">
    <property type="protein sequence ID" value="arahy.Tifrunner.gnm2.ann2.Ah17g114400.1-CDS"/>
    <property type="gene ID" value="arahy.Tifrunner.gnm2.ann2.Ah17g114400"/>
</dbReference>
<dbReference type="PANTHER" id="PTHR33356:SF37">
    <property type="match status" value="1"/>
</dbReference>
<comment type="caution">
    <text evidence="2">The sequence shown here is derived from an EMBL/GenBank/DDBJ whole genome shotgun (WGS) entry which is preliminary data.</text>
</comment>
<accession>A0A444YD21</accession>
<name>A0A444YD21_ARAHY</name>
<feature type="region of interest" description="Disordered" evidence="1">
    <location>
        <begin position="80"/>
        <end position="142"/>
    </location>
</feature>
<dbReference type="AlphaFoldDB" id="A0A444YD21"/>